<feature type="non-terminal residue" evidence="4">
    <location>
        <position position="1"/>
    </location>
</feature>
<name>A0ABQ5I795_9ASTR</name>
<accession>A0ABQ5I795</accession>
<organism evidence="4 5">
    <name type="scientific">Tanacetum coccineum</name>
    <dbReference type="NCBI Taxonomy" id="301880"/>
    <lineage>
        <taxon>Eukaryota</taxon>
        <taxon>Viridiplantae</taxon>
        <taxon>Streptophyta</taxon>
        <taxon>Embryophyta</taxon>
        <taxon>Tracheophyta</taxon>
        <taxon>Spermatophyta</taxon>
        <taxon>Magnoliopsida</taxon>
        <taxon>eudicotyledons</taxon>
        <taxon>Gunneridae</taxon>
        <taxon>Pentapetalae</taxon>
        <taxon>asterids</taxon>
        <taxon>campanulids</taxon>
        <taxon>Asterales</taxon>
        <taxon>Asteraceae</taxon>
        <taxon>Asteroideae</taxon>
        <taxon>Anthemideae</taxon>
        <taxon>Anthemidinae</taxon>
        <taxon>Tanacetum</taxon>
    </lineage>
</organism>
<feature type="domain" description="Reverse transcriptase Ty1/copia-type" evidence="3">
    <location>
        <begin position="2"/>
        <end position="139"/>
    </location>
</feature>
<feature type="coiled-coil region" evidence="1">
    <location>
        <begin position="835"/>
        <end position="862"/>
    </location>
</feature>
<dbReference type="PANTHER" id="PTHR11439:SF495">
    <property type="entry name" value="REVERSE TRANSCRIPTASE, RNA-DEPENDENT DNA POLYMERASE-RELATED"/>
    <property type="match status" value="1"/>
</dbReference>
<sequence>TQEEGIDYVEFFVPIARIEAIRLFLAYALFKDFVVYQMDVKSAFLYGKIKEEVYVCQPPGFEDPDFPDRVYKVEKSLYGLHQALRAWYETLSTYLLDNEFQRGKIDKTLFIKRNKGDILLVQVYVDEIIFGSTKKELLQQKKDGIFISQDKYMEEILKKFGFTDVKTASTPMETQKPVLKDKNGEEMDVHMYRSMIGSLMYLTSSRPDIMFAVCACARYQVNPKVSHLHVVKKIFRYLKGQPKLGLWYPKDSPFDLVAYTDSDYAGASLDRKSTTRGCQFLGYRLISWQCKKQTVVANSTIEAEYVAASSCYLQLEDAEGVDCLPNATIFEQLALMGYEQVSQKLTFYKSFFSPQWKFLIHTVLHCLSPKTTAWNEFRSTMASIIICLATNQKFNFSKFIFESMVKNLDNVGKFFMYPRFVQVFLDKQLEGMSNYNRIYVTPSHTKKIFGNMRRVGKGFSGRQTYIFPTIVVHNQEEMGEGSAIPTNPHHTPTFIQPSPQPQKTQKPRRPKNKDTHVPQSSVPSDNVADEAVYKELDDMFGSGPRRQETMGDTIAQTRVLDLETTKTTQANEIASLKRRVKKLEKKDRSRTHKLKRLYKVGLSARVESSGDEKDLDLFGVHDLIGDEVVVESEVAVKAGEKRNVVEEVFVAEKSGNVVEEVVVVINAASTIPVSTATITDVEITLAQALAELKSAKPKADKIMIQEPEHGTTTTTPTTIIPILKPPQDKDKGIMIEEPVVEQLKPMNRLEQMRLDEELAFKLQAEEEEEERLAREKAQKIEEANVAYDDVQAKSKEENILQLKEHKRRGTDHQQRNIMSMKKVNTFVDYRTELVEESSKKAEMELEENLKKAEAKVMEGSSKRAGEELEQEKEVAIDVVPLDTKPPTIVDWKIHKEGKKSYYHIIRVDGKLQMYRVFSQMLKSFSREDLEDLYKLVKAKYGSTRLVEDLDLILYGDLKTMFKPHVEDQVWKNQDDYNVLDWKLYDSCGVHSLRMQHVYIHMLVEKRYLLKPSTITYMMNKKLQVDYLNEMAYQLLKHLTKQLKNQ</sequence>
<dbReference type="SUPFAM" id="SSF56672">
    <property type="entry name" value="DNA/RNA polymerases"/>
    <property type="match status" value="1"/>
</dbReference>
<keyword evidence="5" id="KW-1185">Reference proteome</keyword>
<protein>
    <submittedName>
        <fullName evidence="4">Ribonuclease H-like domain-containing protein</fullName>
    </submittedName>
</protein>
<evidence type="ECO:0000313" key="5">
    <source>
        <dbReference type="Proteomes" id="UP001151760"/>
    </source>
</evidence>
<proteinExistence type="predicted"/>
<dbReference type="Pfam" id="PF07727">
    <property type="entry name" value="RVT_2"/>
    <property type="match status" value="1"/>
</dbReference>
<evidence type="ECO:0000256" key="1">
    <source>
        <dbReference type="SAM" id="Coils"/>
    </source>
</evidence>
<evidence type="ECO:0000256" key="2">
    <source>
        <dbReference type="SAM" id="MobiDB-lite"/>
    </source>
</evidence>
<dbReference type="InterPro" id="IPR043502">
    <property type="entry name" value="DNA/RNA_pol_sf"/>
</dbReference>
<reference evidence="4" key="2">
    <citation type="submission" date="2022-01" db="EMBL/GenBank/DDBJ databases">
        <authorList>
            <person name="Yamashiro T."/>
            <person name="Shiraishi A."/>
            <person name="Satake H."/>
            <person name="Nakayama K."/>
        </authorList>
    </citation>
    <scope>NUCLEOTIDE SEQUENCE</scope>
</reference>
<dbReference type="EMBL" id="BQNB010020405">
    <property type="protein sequence ID" value="GJT95599.1"/>
    <property type="molecule type" value="Genomic_DNA"/>
</dbReference>
<dbReference type="InterPro" id="IPR013103">
    <property type="entry name" value="RVT_2"/>
</dbReference>
<keyword evidence="1" id="KW-0175">Coiled coil</keyword>
<comment type="caution">
    <text evidence="4">The sequence shown here is derived from an EMBL/GenBank/DDBJ whole genome shotgun (WGS) entry which is preliminary data.</text>
</comment>
<gene>
    <name evidence="4" type="ORF">Tco_1091117</name>
</gene>
<evidence type="ECO:0000313" key="4">
    <source>
        <dbReference type="EMBL" id="GJT95599.1"/>
    </source>
</evidence>
<feature type="region of interest" description="Disordered" evidence="2">
    <location>
        <begin position="480"/>
        <end position="529"/>
    </location>
</feature>
<reference evidence="4" key="1">
    <citation type="journal article" date="2022" name="Int. J. Mol. Sci.">
        <title>Draft Genome of Tanacetum Coccineum: Genomic Comparison of Closely Related Tanacetum-Family Plants.</title>
        <authorList>
            <person name="Yamashiro T."/>
            <person name="Shiraishi A."/>
            <person name="Nakayama K."/>
            <person name="Satake H."/>
        </authorList>
    </citation>
    <scope>NUCLEOTIDE SEQUENCE</scope>
</reference>
<feature type="compositionally biased region" description="Polar residues" evidence="2">
    <location>
        <begin position="484"/>
        <end position="495"/>
    </location>
</feature>
<dbReference type="Proteomes" id="UP001151760">
    <property type="component" value="Unassembled WGS sequence"/>
</dbReference>
<feature type="coiled-coil region" evidence="1">
    <location>
        <begin position="762"/>
        <end position="793"/>
    </location>
</feature>
<dbReference type="PANTHER" id="PTHR11439">
    <property type="entry name" value="GAG-POL-RELATED RETROTRANSPOSON"/>
    <property type="match status" value="1"/>
</dbReference>
<dbReference type="CDD" id="cd09272">
    <property type="entry name" value="RNase_HI_RT_Ty1"/>
    <property type="match status" value="1"/>
</dbReference>
<evidence type="ECO:0000259" key="3">
    <source>
        <dbReference type="Pfam" id="PF07727"/>
    </source>
</evidence>